<proteinExistence type="predicted"/>
<sequence length="426" mass="48739">MQIAHELLVQQRSLQLEARDLALLLMVHDALERRAGAFCLTVRDLLTLSTRLDRLEALDTAKARMRLTGSLSRLVDGDCLMRVDLHQVGHPDEAQYQLTTVGLAWVAWELDRARFTGAPLVALLRAFNTQIEAMVEKLPGVIELVAWQAQVELPLRSVVGELLHGIHRHQVSLDRQHAKLRDEIPGLLSDGSDDALVRCEAQLREVQTTIRDLHDASTAYGTTGLSLLGELRRHETSLAGELYACAEVERRLLSVLEWAAQRSRDWTLHYQSVHQLIRTVIRVDRERRVTAHLKRAITVAPTWTLAVPDAPKCYRLRNEADDVGRRTKQLRRERTDYSPLEYVRQVDEFPRILLELANEHLARGQVRWSEVLREAMQRAGRESIDVLRYLPRLMAFLVSHGALDPTQRAPVSFDHFVLEELRVIQR</sequence>
<organism evidence="2 3">
    <name type="scientific">Roseateles paludis</name>
    <dbReference type="NCBI Taxonomy" id="3145238"/>
    <lineage>
        <taxon>Bacteria</taxon>
        <taxon>Pseudomonadati</taxon>
        <taxon>Pseudomonadota</taxon>
        <taxon>Betaproteobacteria</taxon>
        <taxon>Burkholderiales</taxon>
        <taxon>Sphaerotilaceae</taxon>
        <taxon>Roseateles</taxon>
    </lineage>
</organism>
<dbReference type="EMBL" id="JBDPZD010000001">
    <property type="protein sequence ID" value="MEO3690033.1"/>
    <property type="molecule type" value="Genomic_DNA"/>
</dbReference>
<name>A0ABV0FVV0_9BURK</name>
<dbReference type="SUPFAM" id="SSF140570">
    <property type="entry name" value="MukF C-terminal domain-like"/>
    <property type="match status" value="1"/>
</dbReference>
<dbReference type="Proteomes" id="UP001495147">
    <property type="component" value="Unassembled WGS sequence"/>
</dbReference>
<evidence type="ECO:0000313" key="3">
    <source>
        <dbReference type="Proteomes" id="UP001495147"/>
    </source>
</evidence>
<comment type="caution">
    <text evidence="2">The sequence shown here is derived from an EMBL/GenBank/DDBJ whole genome shotgun (WGS) entry which is preliminary data.</text>
</comment>
<reference evidence="2 3" key="1">
    <citation type="submission" date="2024-05" db="EMBL/GenBank/DDBJ databases">
        <title>Roseateles sp. DJS-2-20 16S ribosomal RNA gene Genome sequencing and assembly.</title>
        <authorList>
            <person name="Woo H."/>
        </authorList>
    </citation>
    <scope>NUCLEOTIDE SEQUENCE [LARGE SCALE GENOMIC DNA]</scope>
    <source>
        <strain evidence="2 3">DJS-2-20</strain>
    </source>
</reference>
<dbReference type="Pfam" id="PF17192">
    <property type="entry name" value="MukF_M"/>
    <property type="match status" value="1"/>
</dbReference>
<evidence type="ECO:0000313" key="2">
    <source>
        <dbReference type="EMBL" id="MEO3690033.1"/>
    </source>
</evidence>
<evidence type="ECO:0000259" key="1">
    <source>
        <dbReference type="Pfam" id="PF17192"/>
    </source>
</evidence>
<gene>
    <name evidence="2" type="ORF">ABDJ85_01040</name>
</gene>
<dbReference type="InterPro" id="IPR033440">
    <property type="entry name" value="MukF_M"/>
</dbReference>
<feature type="domain" description="Chromosome partition protein MukF middle" evidence="1">
    <location>
        <begin position="142"/>
        <end position="261"/>
    </location>
</feature>
<protein>
    <recommendedName>
        <fullName evidence="1">Chromosome partition protein MukF middle domain-containing protein</fullName>
    </recommendedName>
</protein>
<dbReference type="RefSeq" id="WP_347703813.1">
    <property type="nucleotide sequence ID" value="NZ_JBDPZD010000001.1"/>
</dbReference>
<dbReference type="Gene3D" id="1.20.58.590">
    <property type="entry name" value="Chromosome partition protein MukF, middle domain"/>
    <property type="match status" value="1"/>
</dbReference>
<accession>A0ABV0FVV0</accession>
<dbReference type="InterPro" id="IPR036141">
    <property type="entry name" value="MukF_M_sp"/>
</dbReference>
<keyword evidence="3" id="KW-1185">Reference proteome</keyword>